<dbReference type="RefSeq" id="WP_215625633.1">
    <property type="nucleotide sequence ID" value="NZ_CP067089.2"/>
</dbReference>
<dbReference type="Gene3D" id="1.10.3210.10">
    <property type="entry name" value="Hypothetical protein af1432"/>
    <property type="match status" value="1"/>
</dbReference>
<feature type="domain" description="HD-GYP" evidence="1">
    <location>
        <begin position="131"/>
        <end position="326"/>
    </location>
</feature>
<organism evidence="2 3">
    <name type="scientific">Breznakiella homolactica</name>
    <dbReference type="NCBI Taxonomy" id="2798577"/>
    <lineage>
        <taxon>Bacteria</taxon>
        <taxon>Pseudomonadati</taxon>
        <taxon>Spirochaetota</taxon>
        <taxon>Spirochaetia</taxon>
        <taxon>Spirochaetales</taxon>
        <taxon>Breznakiellaceae</taxon>
        <taxon>Breznakiella</taxon>
    </lineage>
</organism>
<dbReference type="CDD" id="cd00077">
    <property type="entry name" value="HDc"/>
    <property type="match status" value="1"/>
</dbReference>
<accession>A0A7T8B9C6</accession>
<evidence type="ECO:0000259" key="1">
    <source>
        <dbReference type="PROSITE" id="PS51832"/>
    </source>
</evidence>
<reference evidence="2" key="1">
    <citation type="submission" date="2021-01" db="EMBL/GenBank/DDBJ databases">
        <title>Description of Breznakiella homolactica.</title>
        <authorList>
            <person name="Song Y."/>
            <person name="Brune A."/>
        </authorList>
    </citation>
    <scope>NUCLEOTIDE SEQUENCE</scope>
    <source>
        <strain evidence="2">RmG30</strain>
    </source>
</reference>
<proteinExistence type="predicted"/>
<dbReference type="PROSITE" id="PS51832">
    <property type="entry name" value="HD_GYP"/>
    <property type="match status" value="1"/>
</dbReference>
<gene>
    <name evidence="2" type="ORF">JFL75_15520</name>
</gene>
<dbReference type="Proteomes" id="UP000595917">
    <property type="component" value="Chromosome"/>
</dbReference>
<dbReference type="SUPFAM" id="SSF109604">
    <property type="entry name" value="HD-domain/PDEase-like"/>
    <property type="match status" value="1"/>
</dbReference>
<dbReference type="AlphaFoldDB" id="A0A7T8B9C6"/>
<evidence type="ECO:0000313" key="2">
    <source>
        <dbReference type="EMBL" id="QQO08327.1"/>
    </source>
</evidence>
<dbReference type="InterPro" id="IPR003607">
    <property type="entry name" value="HD/PDEase_dom"/>
</dbReference>
<dbReference type="EMBL" id="CP067089">
    <property type="protein sequence ID" value="QQO08327.1"/>
    <property type="molecule type" value="Genomic_DNA"/>
</dbReference>
<keyword evidence="3" id="KW-1185">Reference proteome</keyword>
<dbReference type="PANTHER" id="PTHR43155:SF2">
    <property type="entry name" value="CYCLIC DI-GMP PHOSPHODIESTERASE PA4108"/>
    <property type="match status" value="1"/>
</dbReference>
<dbReference type="PANTHER" id="PTHR43155">
    <property type="entry name" value="CYCLIC DI-GMP PHOSPHODIESTERASE PA4108-RELATED"/>
    <property type="match status" value="1"/>
</dbReference>
<dbReference type="KEGG" id="bhc:JFL75_15520"/>
<sequence>MKNFSVKDIPAGSFFSKPVYLDSQLILATPETPFTAETVRTLLDWEFREVFSEGEPREEYFSDDVDEADEILGEGADTSVLSDGDHIRKAEEFIKSFQNYTEKLFTKVAMNEDFYFKDVAEKIKGVVEIIKEDRRFLFRSEKMALPASENNYLASHTVKSTIIAIVIGQQLKMPTHRLIELGVAALLHEVGMLKLPPQVYLSKRPLSPQEKKAILTHPVLSYNILKAADFPLTICIAALEHHERENGSGYPQKLTGDKISLYAKIIAVACSYEAVTSTRPHKDAKDGYTGMLDLLKNEGKQYDDTIVRALVYSLSIYPIGLYVLLSNNRKGQVVDVNPENPRFPVVQVFGELTPDGKNKTLQTNKDGIHITRPLTREEITVQ</sequence>
<dbReference type="Pfam" id="PF13487">
    <property type="entry name" value="HD_5"/>
    <property type="match status" value="1"/>
</dbReference>
<dbReference type="InterPro" id="IPR037522">
    <property type="entry name" value="HD_GYP_dom"/>
</dbReference>
<protein>
    <submittedName>
        <fullName evidence="2">HD-GYP domain-containing protein</fullName>
    </submittedName>
</protein>
<dbReference type="SMART" id="SM00471">
    <property type="entry name" value="HDc"/>
    <property type="match status" value="1"/>
</dbReference>
<name>A0A7T8B9C6_9SPIR</name>
<evidence type="ECO:0000313" key="3">
    <source>
        <dbReference type="Proteomes" id="UP000595917"/>
    </source>
</evidence>